<dbReference type="EMBL" id="JAIZAY010000002">
    <property type="protein sequence ID" value="KAJ8047571.1"/>
    <property type="molecule type" value="Genomic_DNA"/>
</dbReference>
<evidence type="ECO:0000256" key="1">
    <source>
        <dbReference type="SAM" id="Coils"/>
    </source>
</evidence>
<dbReference type="GO" id="GO:0098887">
    <property type="term" value="P:neurotransmitter receptor transport, endosome to postsynaptic membrane"/>
    <property type="evidence" value="ECO:0007669"/>
    <property type="project" value="TreeGrafter"/>
</dbReference>
<name>A0A9Q1CMC9_HOLLE</name>
<feature type="region of interest" description="Disordered" evidence="2">
    <location>
        <begin position="771"/>
        <end position="821"/>
    </location>
</feature>
<dbReference type="Proteomes" id="UP001152320">
    <property type="component" value="Chromosome 2"/>
</dbReference>
<keyword evidence="4" id="KW-1185">Reference proteome</keyword>
<comment type="caution">
    <text evidence="3">The sequence shown here is derived from an EMBL/GenBank/DDBJ whole genome shotgun (WGS) entry which is preliminary data.</text>
</comment>
<feature type="coiled-coil region" evidence="1">
    <location>
        <begin position="19"/>
        <end position="115"/>
    </location>
</feature>
<feature type="compositionally biased region" description="Low complexity" evidence="2">
    <location>
        <begin position="970"/>
        <end position="979"/>
    </location>
</feature>
<gene>
    <name evidence="3" type="ORF">HOLleu_06605</name>
</gene>
<feature type="compositionally biased region" description="Low complexity" evidence="2">
    <location>
        <begin position="805"/>
        <end position="818"/>
    </location>
</feature>
<evidence type="ECO:0000256" key="2">
    <source>
        <dbReference type="SAM" id="MobiDB-lite"/>
    </source>
</evidence>
<feature type="coiled-coil region" evidence="1">
    <location>
        <begin position="452"/>
        <end position="754"/>
    </location>
</feature>
<dbReference type="GO" id="GO:0098837">
    <property type="term" value="C:postsynaptic recycling endosome"/>
    <property type="evidence" value="ECO:0007669"/>
    <property type="project" value="TreeGrafter"/>
</dbReference>
<evidence type="ECO:0000313" key="4">
    <source>
        <dbReference type="Proteomes" id="UP001152320"/>
    </source>
</evidence>
<dbReference type="GO" id="GO:0099158">
    <property type="term" value="P:regulation of recycling endosome localization within postsynapse"/>
    <property type="evidence" value="ECO:0007669"/>
    <property type="project" value="TreeGrafter"/>
</dbReference>
<feature type="region of interest" description="Disordered" evidence="2">
    <location>
        <begin position="293"/>
        <end position="315"/>
    </location>
</feature>
<feature type="region of interest" description="Disordered" evidence="2">
    <location>
        <begin position="377"/>
        <end position="400"/>
    </location>
</feature>
<sequence>MSIAQGLSDEEFQRMQAQLLELRTSNYQLKDQCRKYENELANLKSSATEQAKELEKATKAVSKSKKAKEFESLLNENDSLQRKLQSQEEDFRLQNSTLIEELSKLCTANEELEKKLADRGQGDSPDGGINSETSKQQDETRQLQAMNAALQKNLTSTQEQFQSEILDLQQKINHLTQENVELKEKCTSLLGDRPPPTGATGDDDISNESVVSQTPLEKELHDILNYEWDGFIEDVRVSSVTSDFDDDLDDDTNCSKEDPVTVLQGHAKQLKTRLSGALLRNVGNLAKLVNKDEEMSKEDEVDGAHQTPNNVISQSKEITDLQLRIDTEREEKNLIKEQMQQTEQIYKSEIAGLKEEIEKLTEKVKKKQESYVQLQNEKEAQYSESRKQLEEFEENKNREIESLRREQNRLHGEMTKLKENAPIVEAKYQQSLKEIEQLTSSTSAENVSAETLSALQAESSSLKERNKKIVQELTATRQALAQHLEDLKNEKEMTDKLNSMLEEREVALTTAISQRDDLQGQLNECLAANSKMSDQLREIQNDRNNLHRDLADAHKLADNRKNMLDDLAIQTQTLREQHKEEVQRLQEIHQGEVDELKLQLQEEKKRRRQLEPLQDKITEMTHQMESLENAKGWFERSFKEAEEEQIKLKGEHQEEISRLQASHEKECQSLKAEIEEQKGEVAKRDQEVQLVEEKCQSLEETISQMEIAAKDVKADQKLNDKKLAAKMKDLQRQMKQEKKRADKLQERLQEIITHGIPATGGLEQLLMPPNYEDRQKHDSSSISSSLGTGTWTKDASDHSPIQEKSSSSSPSVPAASLSEETTELISRLTELQQENWALEEKVRHLEESNSCMAEDLLKKSAIIETHVMERKLVDPAKSSSSSVEKKSGAAASLSKLKDFMTAPGGDYDGMKDMNQKLQIMLEETLTKNMHLQQDIEMLSSEVVRLSKMVGSSSGSSPSTPDKKSLEGTQASTAAASSSS</sequence>
<accession>A0A9Q1CMC9</accession>
<protein>
    <submittedName>
        <fullName evidence="3">GRIP1-associated protein 1</fullName>
    </submittedName>
</protein>
<feature type="compositionally biased region" description="Polar residues" evidence="2">
    <location>
        <begin position="306"/>
        <end position="315"/>
    </location>
</feature>
<dbReference type="InterPro" id="IPR026204">
    <property type="entry name" value="GRIPAP1"/>
</dbReference>
<dbReference type="GO" id="GO:0099152">
    <property type="term" value="P:regulation of neurotransmitter receptor transport, endosome to postsynaptic membrane"/>
    <property type="evidence" value="ECO:0007669"/>
    <property type="project" value="TreeGrafter"/>
</dbReference>
<reference evidence="3" key="1">
    <citation type="submission" date="2021-10" db="EMBL/GenBank/DDBJ databases">
        <title>Tropical sea cucumber genome reveals ecological adaptation and Cuvierian tubules defense mechanism.</title>
        <authorList>
            <person name="Chen T."/>
        </authorList>
    </citation>
    <scope>NUCLEOTIDE SEQUENCE</scope>
    <source>
        <strain evidence="3">Nanhai2018</strain>
        <tissue evidence="3">Muscle</tissue>
    </source>
</reference>
<dbReference type="OrthoDB" id="6269447at2759"/>
<dbReference type="AlphaFoldDB" id="A0A9Q1CMC9"/>
<dbReference type="GO" id="GO:0098978">
    <property type="term" value="C:glutamatergic synapse"/>
    <property type="evidence" value="ECO:0007669"/>
    <property type="project" value="TreeGrafter"/>
</dbReference>
<keyword evidence="1" id="KW-0175">Coiled coil</keyword>
<dbReference type="PANTHER" id="PTHR18978:SF1">
    <property type="entry name" value="GRIP1-ASSOCIATED PROTEIN 1"/>
    <property type="match status" value="1"/>
</dbReference>
<organism evidence="3 4">
    <name type="scientific">Holothuria leucospilota</name>
    <name type="common">Black long sea cucumber</name>
    <name type="synonym">Mertensiothuria leucospilota</name>
    <dbReference type="NCBI Taxonomy" id="206669"/>
    <lineage>
        <taxon>Eukaryota</taxon>
        <taxon>Metazoa</taxon>
        <taxon>Echinodermata</taxon>
        <taxon>Eleutherozoa</taxon>
        <taxon>Echinozoa</taxon>
        <taxon>Holothuroidea</taxon>
        <taxon>Aspidochirotacea</taxon>
        <taxon>Aspidochirotida</taxon>
        <taxon>Holothuriidae</taxon>
        <taxon>Holothuria</taxon>
    </lineage>
</organism>
<feature type="region of interest" description="Disordered" evidence="2">
    <location>
        <begin position="947"/>
        <end position="979"/>
    </location>
</feature>
<evidence type="ECO:0000313" key="3">
    <source>
        <dbReference type="EMBL" id="KAJ8047571.1"/>
    </source>
</evidence>
<feature type="compositionally biased region" description="Low complexity" evidence="2">
    <location>
        <begin position="950"/>
        <end position="959"/>
    </location>
</feature>
<dbReference type="GO" id="GO:1905244">
    <property type="term" value="P:regulation of modification of synaptic structure"/>
    <property type="evidence" value="ECO:0007669"/>
    <property type="project" value="TreeGrafter"/>
</dbReference>
<dbReference type="GO" id="GO:0098998">
    <property type="term" value="C:extrinsic component of postsynaptic early endosome membrane"/>
    <property type="evidence" value="ECO:0007669"/>
    <property type="project" value="TreeGrafter"/>
</dbReference>
<dbReference type="PANTHER" id="PTHR18978">
    <property type="entry name" value="GRIP-1 ASSOCIATED PROTEIN 1"/>
    <property type="match status" value="1"/>
</dbReference>
<proteinExistence type="predicted"/>
<feature type="region of interest" description="Disordered" evidence="2">
    <location>
        <begin position="116"/>
        <end position="141"/>
    </location>
</feature>